<protein>
    <submittedName>
        <fullName evidence="2">Chalcone isomerase-like</fullName>
    </submittedName>
</protein>
<dbReference type="EMBL" id="FNRM01000008">
    <property type="protein sequence ID" value="SEA89237.1"/>
    <property type="molecule type" value="Genomic_DNA"/>
</dbReference>
<reference evidence="2 3" key="1">
    <citation type="submission" date="2016-10" db="EMBL/GenBank/DDBJ databases">
        <authorList>
            <person name="de Groot N.N."/>
        </authorList>
    </citation>
    <scope>NUCLEOTIDE SEQUENCE [LARGE SCALE GENOMIC DNA]</scope>
    <source>
        <strain evidence="2 3">CGMCC 1.3430</strain>
    </source>
</reference>
<sequence length="168" mass="19418">MQKKWLSILLLVWLWPAAAMPDLQLVGEGTFRYMFWQLYDARLKTSDGSFEGYEKNAPVLLELTYKRSISRDQFIDATVDQWQHLGQSSQAQQQDWASQLKTIWQDVGRGDRLSALLQHDMTVDFYLNGEPIGRIDDADFGPLFFDIWLHPDTSAPGLRRQLLAARRG</sequence>
<gene>
    <name evidence="2" type="ORF">SAMN04488051_10839</name>
</gene>
<dbReference type="Pfam" id="PF16036">
    <property type="entry name" value="Chalcone_3"/>
    <property type="match status" value="1"/>
</dbReference>
<dbReference type="GO" id="GO:0016853">
    <property type="term" value="F:isomerase activity"/>
    <property type="evidence" value="ECO:0007669"/>
    <property type="project" value="UniProtKB-KW"/>
</dbReference>
<evidence type="ECO:0000259" key="1">
    <source>
        <dbReference type="Pfam" id="PF16036"/>
    </source>
</evidence>
<evidence type="ECO:0000313" key="3">
    <source>
        <dbReference type="Proteomes" id="UP000198773"/>
    </source>
</evidence>
<dbReference type="Proteomes" id="UP000198773">
    <property type="component" value="Unassembled WGS sequence"/>
</dbReference>
<accession>A0A1H4EWK5</accession>
<organism evidence="2 3">
    <name type="scientific">Alkalimonas amylolytica</name>
    <dbReference type="NCBI Taxonomy" id="152573"/>
    <lineage>
        <taxon>Bacteria</taxon>
        <taxon>Pseudomonadati</taxon>
        <taxon>Pseudomonadota</taxon>
        <taxon>Gammaproteobacteria</taxon>
        <taxon>Alkalimonas</taxon>
    </lineage>
</organism>
<dbReference type="OrthoDB" id="7277038at2"/>
<evidence type="ECO:0000313" key="2">
    <source>
        <dbReference type="EMBL" id="SEA89237.1"/>
    </source>
</evidence>
<dbReference type="AlphaFoldDB" id="A0A1H4EWK5"/>
<name>A0A1H4EWK5_ALKAM</name>
<dbReference type="STRING" id="152573.SAMN04488051_10839"/>
<feature type="domain" description="Chalcone isomerase" evidence="1">
    <location>
        <begin position="22"/>
        <end position="163"/>
    </location>
</feature>
<keyword evidence="3" id="KW-1185">Reference proteome</keyword>
<dbReference type="InterPro" id="IPR016087">
    <property type="entry name" value="Chalcone_isomerase"/>
</dbReference>
<dbReference type="RefSeq" id="WP_091344202.1">
    <property type="nucleotide sequence ID" value="NZ_FNRM01000008.1"/>
</dbReference>
<keyword evidence="2" id="KW-0413">Isomerase</keyword>
<proteinExistence type="predicted"/>